<dbReference type="PROSITE" id="PS50928">
    <property type="entry name" value="ABC_TM1"/>
    <property type="match status" value="2"/>
</dbReference>
<evidence type="ECO:0000256" key="6">
    <source>
        <dbReference type="ARBA" id="ARBA00022989"/>
    </source>
</evidence>
<keyword evidence="3" id="KW-1003">Cell membrane</keyword>
<accession>A0A433XL15</accession>
<proteinExistence type="inferred from homology"/>
<evidence type="ECO:0000256" key="2">
    <source>
        <dbReference type="ARBA" id="ARBA00022448"/>
    </source>
</evidence>
<comment type="subcellular location">
    <subcellularLocation>
        <location evidence="1">Cell inner membrane</location>
        <topology evidence="1">Multi-pass membrane protein</topology>
    </subcellularLocation>
    <subcellularLocation>
        <location evidence="8">Cell membrane</location>
        <topology evidence="8">Multi-pass membrane protein</topology>
    </subcellularLocation>
</comment>
<sequence length="656" mass="71046">MGDEPRGAGRVVQICGRHVGARGHGRSAQGSGCGLVPGRLVRRSRRTLPRLPLRSRLCRSGQADHRRVERDLRALRQTMTLATPAAPAGMGEGFEAMRRRRRGVALPLALGLLLTILVIVPIGFMFLGAVRTGTFVDPGAEFSWRSVILVYTTLPYLRTLGVTVGASMLVSLLACVVGIALAWLIARTDVPWKRGLENAVIAPLYLSPFVGALAWLVLASPNAGLLNVLARDIFGISGSIVNVMTAPGIIAIMALYNVPYAYMTVSSALKGMDPAMEEASYLNGAGVIQTAMKVTFPVVRPAIISAFFFVFVLTCGTFSIPAALGGTQSMPFLAVDIYRATATYPIDYARAAAIGTLLFWISLIGVAFYRFASQVATRFVTVTARGFRMREVRLRGWRALAIAFIAIYVVLAIILPYLALFYVAFTSFTSASIANASYTLANFQAVVNSVAVRQSIFNTLLIGFIAPTACVLLGVTIAYANRRMKVHGGAFLDYVAMFPIAVPGIVFGTGIFWTYLMTPAYGTIWIIVFAFVASYVPFAYRMADTSIIQVDKALEEASALCGASHWQTARQITFRLIRPGILSAWILVFIFSVREISAAILLASPSNKVLSVMSWDYLEFGNVQNAAIIGLLQTAILVIGIFVGRFVLRVRLSENG</sequence>
<feature type="transmembrane region" description="Helical" evidence="8">
    <location>
        <begin position="164"/>
        <end position="186"/>
    </location>
</feature>
<evidence type="ECO:0000256" key="7">
    <source>
        <dbReference type="ARBA" id="ARBA00023136"/>
    </source>
</evidence>
<feature type="transmembrane region" description="Helical" evidence="8">
    <location>
        <begin position="302"/>
        <end position="324"/>
    </location>
</feature>
<feature type="transmembrane region" description="Helical" evidence="8">
    <location>
        <begin position="233"/>
        <end position="256"/>
    </location>
</feature>
<organism evidence="10 11">
    <name type="scientific">Arsenicitalea aurantiaca</name>
    <dbReference type="NCBI Taxonomy" id="1783274"/>
    <lineage>
        <taxon>Bacteria</taxon>
        <taxon>Pseudomonadati</taxon>
        <taxon>Pseudomonadota</taxon>
        <taxon>Alphaproteobacteria</taxon>
        <taxon>Hyphomicrobiales</taxon>
        <taxon>Devosiaceae</taxon>
        <taxon>Arsenicitalea</taxon>
    </lineage>
</organism>
<feature type="transmembrane region" description="Helical" evidence="8">
    <location>
        <begin position="491"/>
        <end position="516"/>
    </location>
</feature>
<evidence type="ECO:0000256" key="8">
    <source>
        <dbReference type="RuleBase" id="RU363032"/>
    </source>
</evidence>
<evidence type="ECO:0000256" key="5">
    <source>
        <dbReference type="ARBA" id="ARBA00022692"/>
    </source>
</evidence>
<evidence type="ECO:0000313" key="11">
    <source>
        <dbReference type="Proteomes" id="UP000281547"/>
    </source>
</evidence>
<comment type="caution">
    <text evidence="10">The sequence shown here is derived from an EMBL/GenBank/DDBJ whole genome shotgun (WGS) entry which is preliminary data.</text>
</comment>
<dbReference type="CDD" id="cd06261">
    <property type="entry name" value="TM_PBP2"/>
    <property type="match status" value="2"/>
</dbReference>
<evidence type="ECO:0000313" key="10">
    <source>
        <dbReference type="EMBL" id="RUT34775.1"/>
    </source>
</evidence>
<reference evidence="10 11" key="1">
    <citation type="journal article" date="2016" name="Int. J. Syst. Evol. Microbiol.">
        <title>Arsenicitalea aurantiaca gen. nov., sp. nov., a new member of the family Hyphomicrobiaceae, isolated from high-arsenic sediment.</title>
        <authorList>
            <person name="Mu Y."/>
            <person name="Zhou L."/>
            <person name="Zeng X.C."/>
            <person name="Liu L."/>
            <person name="Pan Y."/>
            <person name="Chen X."/>
            <person name="Wang J."/>
            <person name="Li S."/>
            <person name="Li W.J."/>
            <person name="Wang Y."/>
        </authorList>
    </citation>
    <scope>NUCLEOTIDE SEQUENCE [LARGE SCALE GENOMIC DNA]</scope>
    <source>
        <strain evidence="10 11">42-50</strain>
    </source>
</reference>
<keyword evidence="11" id="KW-1185">Reference proteome</keyword>
<feature type="domain" description="ABC transmembrane type-1" evidence="9">
    <location>
        <begin position="456"/>
        <end position="644"/>
    </location>
</feature>
<feature type="transmembrane region" description="Helical" evidence="8">
    <location>
        <begin position="522"/>
        <end position="540"/>
    </location>
</feature>
<keyword evidence="5 8" id="KW-0812">Transmembrane</keyword>
<dbReference type="PANTHER" id="PTHR43357:SF4">
    <property type="entry name" value="INNER MEMBRANE ABC TRANSPORTER PERMEASE PROTEIN YDCV"/>
    <property type="match status" value="1"/>
</dbReference>
<feature type="transmembrane region" description="Helical" evidence="8">
    <location>
        <begin position="399"/>
        <end position="425"/>
    </location>
</feature>
<keyword evidence="6 8" id="KW-1133">Transmembrane helix</keyword>
<keyword evidence="2 8" id="KW-0813">Transport</keyword>
<evidence type="ECO:0000256" key="1">
    <source>
        <dbReference type="ARBA" id="ARBA00004429"/>
    </source>
</evidence>
<dbReference type="InterPro" id="IPR000515">
    <property type="entry name" value="MetI-like"/>
</dbReference>
<dbReference type="AlphaFoldDB" id="A0A433XL15"/>
<feature type="transmembrane region" description="Helical" evidence="8">
    <location>
        <begin position="580"/>
        <end position="603"/>
    </location>
</feature>
<dbReference type="InterPro" id="IPR035906">
    <property type="entry name" value="MetI-like_sf"/>
</dbReference>
<feature type="transmembrane region" description="Helical" evidence="8">
    <location>
        <begin position="623"/>
        <end position="648"/>
    </location>
</feature>
<protein>
    <submittedName>
        <fullName evidence="10">Iron ABC transporter permease</fullName>
    </submittedName>
</protein>
<keyword evidence="4" id="KW-0997">Cell inner membrane</keyword>
<gene>
    <name evidence="10" type="ORF">EMQ25_02085</name>
</gene>
<evidence type="ECO:0000256" key="3">
    <source>
        <dbReference type="ARBA" id="ARBA00022475"/>
    </source>
</evidence>
<dbReference type="GO" id="GO:0055085">
    <property type="term" value="P:transmembrane transport"/>
    <property type="evidence" value="ECO:0007669"/>
    <property type="project" value="InterPro"/>
</dbReference>
<evidence type="ECO:0000256" key="4">
    <source>
        <dbReference type="ARBA" id="ARBA00022519"/>
    </source>
</evidence>
<dbReference type="GO" id="GO:0005886">
    <property type="term" value="C:plasma membrane"/>
    <property type="evidence" value="ECO:0007669"/>
    <property type="project" value="UniProtKB-SubCell"/>
</dbReference>
<evidence type="ECO:0000259" key="9">
    <source>
        <dbReference type="PROSITE" id="PS50928"/>
    </source>
</evidence>
<dbReference type="Proteomes" id="UP000281547">
    <property type="component" value="Unassembled WGS sequence"/>
</dbReference>
<feature type="domain" description="ABC transmembrane type-1" evidence="9">
    <location>
        <begin position="160"/>
        <end position="369"/>
    </location>
</feature>
<dbReference type="PANTHER" id="PTHR43357">
    <property type="entry name" value="INNER MEMBRANE ABC TRANSPORTER PERMEASE PROTEIN YDCV"/>
    <property type="match status" value="1"/>
</dbReference>
<feature type="transmembrane region" description="Helical" evidence="8">
    <location>
        <begin position="348"/>
        <end position="369"/>
    </location>
</feature>
<name>A0A433XL15_9HYPH</name>
<dbReference type="Pfam" id="PF00528">
    <property type="entry name" value="BPD_transp_1"/>
    <property type="match status" value="2"/>
</dbReference>
<dbReference type="Gene3D" id="1.10.3720.10">
    <property type="entry name" value="MetI-like"/>
    <property type="match status" value="2"/>
</dbReference>
<feature type="transmembrane region" description="Helical" evidence="8">
    <location>
        <begin position="456"/>
        <end position="479"/>
    </location>
</feature>
<feature type="transmembrane region" description="Helical" evidence="8">
    <location>
        <begin position="198"/>
        <end position="218"/>
    </location>
</feature>
<keyword evidence="7 8" id="KW-0472">Membrane</keyword>
<feature type="transmembrane region" description="Helical" evidence="8">
    <location>
        <begin position="104"/>
        <end position="127"/>
    </location>
</feature>
<dbReference type="SUPFAM" id="SSF161098">
    <property type="entry name" value="MetI-like"/>
    <property type="match status" value="2"/>
</dbReference>
<comment type="similarity">
    <text evidence="8">Belongs to the binding-protein-dependent transport system permease family.</text>
</comment>
<dbReference type="EMBL" id="RZNJ01000001">
    <property type="protein sequence ID" value="RUT34775.1"/>
    <property type="molecule type" value="Genomic_DNA"/>
</dbReference>